<evidence type="ECO:0000313" key="3">
    <source>
        <dbReference type="EMBL" id="SEL29071.1"/>
    </source>
</evidence>
<dbReference type="AlphaFoldDB" id="A0A1H7NZU5"/>
<dbReference type="Pfam" id="PF00378">
    <property type="entry name" value="ECH_1"/>
    <property type="match status" value="1"/>
</dbReference>
<reference evidence="3 4" key="1">
    <citation type="submission" date="2016-10" db="EMBL/GenBank/DDBJ databases">
        <authorList>
            <person name="de Groot N.N."/>
        </authorList>
    </citation>
    <scope>NUCLEOTIDE SEQUENCE [LARGE SCALE GENOMIC DNA]</scope>
    <source>
        <strain evidence="3 4">KH2T6</strain>
    </source>
</reference>
<dbReference type="EMBL" id="FOAT01000018">
    <property type="protein sequence ID" value="SEL29071.1"/>
    <property type="molecule type" value="Genomic_DNA"/>
</dbReference>
<comment type="similarity">
    <text evidence="1 2">Belongs to the enoyl-CoA hydratase/isomerase family.</text>
</comment>
<name>A0A1H7NZU5_RUMAL</name>
<dbReference type="Proteomes" id="UP000186015">
    <property type="component" value="Unassembled WGS sequence"/>
</dbReference>
<organism evidence="3 4">
    <name type="scientific">Ruminococcus albus</name>
    <dbReference type="NCBI Taxonomy" id="1264"/>
    <lineage>
        <taxon>Bacteria</taxon>
        <taxon>Bacillati</taxon>
        <taxon>Bacillota</taxon>
        <taxon>Clostridia</taxon>
        <taxon>Eubacteriales</taxon>
        <taxon>Oscillospiraceae</taxon>
        <taxon>Ruminococcus</taxon>
    </lineage>
</organism>
<evidence type="ECO:0000256" key="2">
    <source>
        <dbReference type="RuleBase" id="RU003707"/>
    </source>
</evidence>
<proteinExistence type="inferred from homology"/>
<evidence type="ECO:0000256" key="1">
    <source>
        <dbReference type="ARBA" id="ARBA00005254"/>
    </source>
</evidence>
<dbReference type="SUPFAM" id="SSF52096">
    <property type="entry name" value="ClpP/crotonase"/>
    <property type="match status" value="1"/>
</dbReference>
<protein>
    <submittedName>
        <fullName evidence="3">Short chain enoyl-CoA hydratase</fullName>
    </submittedName>
</protein>
<dbReference type="OrthoDB" id="9775794at2"/>
<sequence>MNSVLSEIHSEGCIAVLTIENGAKNFISEPEFIEREKLLAWLEDNPQIKALVITGKGRHFSLGADVSLFDAANVSTISEKLKKGRELLDTIEHLPIVTVAAVNGGCFGGGLEIAMSCQFRIASSKARLGLTEVMHGVVPGMGGMERLSRIIGREKALQMILQAEMLSADKALSIGLVTKVTEEKDALQEALKFAEDIVSSVSLTQINAVINTLNRAADGHPDPSFGAFETTLEEAFGK</sequence>
<dbReference type="PROSITE" id="PS00166">
    <property type="entry name" value="ENOYL_COA_HYDRATASE"/>
    <property type="match status" value="1"/>
</dbReference>
<dbReference type="GO" id="GO:0006635">
    <property type="term" value="P:fatty acid beta-oxidation"/>
    <property type="evidence" value="ECO:0007669"/>
    <property type="project" value="TreeGrafter"/>
</dbReference>
<dbReference type="InterPro" id="IPR018376">
    <property type="entry name" value="Enoyl-CoA_hyd/isom_CS"/>
</dbReference>
<dbReference type="InterPro" id="IPR001753">
    <property type="entry name" value="Enoyl-CoA_hydra/iso"/>
</dbReference>
<dbReference type="GO" id="GO:0003824">
    <property type="term" value="F:catalytic activity"/>
    <property type="evidence" value="ECO:0007669"/>
    <property type="project" value="InterPro"/>
</dbReference>
<dbReference type="PANTHER" id="PTHR11941">
    <property type="entry name" value="ENOYL-COA HYDRATASE-RELATED"/>
    <property type="match status" value="1"/>
</dbReference>
<dbReference type="PANTHER" id="PTHR11941:SF54">
    <property type="entry name" value="ENOYL-COA HYDRATASE, MITOCHONDRIAL"/>
    <property type="match status" value="1"/>
</dbReference>
<dbReference type="CDD" id="cd06558">
    <property type="entry name" value="crotonase-like"/>
    <property type="match status" value="1"/>
</dbReference>
<accession>A0A1H7NZU5</accession>
<dbReference type="RefSeq" id="WP_074835391.1">
    <property type="nucleotide sequence ID" value="NZ_FOAT01000018.1"/>
</dbReference>
<evidence type="ECO:0000313" key="4">
    <source>
        <dbReference type="Proteomes" id="UP000186015"/>
    </source>
</evidence>
<dbReference type="InterPro" id="IPR029045">
    <property type="entry name" value="ClpP/crotonase-like_dom_sf"/>
</dbReference>
<gene>
    <name evidence="3" type="ORF">SAMN05216469_11811</name>
</gene>
<dbReference type="Gene3D" id="3.90.226.10">
    <property type="entry name" value="2-enoyl-CoA Hydratase, Chain A, domain 1"/>
    <property type="match status" value="1"/>
</dbReference>